<proteinExistence type="predicted"/>
<dbReference type="CDD" id="cd16329">
    <property type="entry name" value="LolA_like"/>
    <property type="match status" value="1"/>
</dbReference>
<comment type="caution">
    <text evidence="2">The sequence shown here is derived from an EMBL/GenBank/DDBJ whole genome shotgun (WGS) entry which is preliminary data.</text>
</comment>
<evidence type="ECO:0000313" key="2">
    <source>
        <dbReference type="EMBL" id="MFC3153368.1"/>
    </source>
</evidence>
<dbReference type="Gene3D" id="2.50.20.10">
    <property type="entry name" value="Lipoprotein localisation LolA/LolB/LppX"/>
    <property type="match status" value="1"/>
</dbReference>
<organism evidence="2 3">
    <name type="scientific">Litoribrevibacter euphylliae</name>
    <dbReference type="NCBI Taxonomy" id="1834034"/>
    <lineage>
        <taxon>Bacteria</taxon>
        <taxon>Pseudomonadati</taxon>
        <taxon>Pseudomonadota</taxon>
        <taxon>Gammaproteobacteria</taxon>
        <taxon>Oceanospirillales</taxon>
        <taxon>Oceanospirillaceae</taxon>
        <taxon>Litoribrevibacter</taxon>
    </lineage>
</organism>
<dbReference type="Proteomes" id="UP001595476">
    <property type="component" value="Unassembled WGS sequence"/>
</dbReference>
<dbReference type="EMBL" id="JBHRSZ010000009">
    <property type="protein sequence ID" value="MFC3153368.1"/>
    <property type="molecule type" value="Genomic_DNA"/>
</dbReference>
<dbReference type="RefSeq" id="WP_386723289.1">
    <property type="nucleotide sequence ID" value="NZ_JBHRSZ010000009.1"/>
</dbReference>
<sequence>MIRKITVLYKMIPKAHSSCLLALLLSVSSYTISSPLGTSLTPTGANANGSSDGKIPAWISSKEEADKRQQTLEQDVPLFTINGSNYKEHQQHLTQGQIALFEQYPSTFEMPIYQSKRLHRIPEWLKEATIKNDTDAKLIDDGNGITNVWPGIPFPTPDTALEVLWNHLIAWRSISAKGTFVEATIHPEQPFYVIKTNVEIAMPYYQPDRAAVTDNIILTYYLTRILSPSRIAGGATLVHDSMNPKMGQRQSWIYNVSQRRVRRLPFLGYDTPNMNSDDIRVVDEVNLFNGSPDRYNWELKGKKNVYIPYNSKVLAQSTKDFESLLTPHHLKTEPTRYELHRVWELEATIKQDQHHIYTQRKLYLDEDSWIALIAEQYDHTDSLWRVSISHSQYMPELPGVMKVADVFHDLHSKSYFVQSLIEDNGRWIEFSNTLPDKSHFNPVGLRRHTTR</sequence>
<dbReference type="Pfam" id="PF07044">
    <property type="entry name" value="DUF1329"/>
    <property type="match status" value="1"/>
</dbReference>
<gene>
    <name evidence="2" type="ORF">ACFOEK_20175</name>
</gene>
<keyword evidence="1" id="KW-0732">Signal</keyword>
<dbReference type="InterPro" id="IPR010752">
    <property type="entry name" value="DUF1329"/>
</dbReference>
<protein>
    <submittedName>
        <fullName evidence="2">DUF1329 domain-containing protein</fullName>
    </submittedName>
</protein>
<reference evidence="3" key="1">
    <citation type="journal article" date="2019" name="Int. J. Syst. Evol. Microbiol.">
        <title>The Global Catalogue of Microorganisms (GCM) 10K type strain sequencing project: providing services to taxonomists for standard genome sequencing and annotation.</title>
        <authorList>
            <consortium name="The Broad Institute Genomics Platform"/>
            <consortium name="The Broad Institute Genome Sequencing Center for Infectious Disease"/>
            <person name="Wu L."/>
            <person name="Ma J."/>
        </authorList>
    </citation>
    <scope>NUCLEOTIDE SEQUENCE [LARGE SCALE GENOMIC DNA]</scope>
    <source>
        <strain evidence="3">KCTC 52438</strain>
    </source>
</reference>
<evidence type="ECO:0000313" key="3">
    <source>
        <dbReference type="Proteomes" id="UP001595476"/>
    </source>
</evidence>
<feature type="chain" id="PRO_5047106177" evidence="1">
    <location>
        <begin position="34"/>
        <end position="451"/>
    </location>
</feature>
<evidence type="ECO:0000256" key="1">
    <source>
        <dbReference type="SAM" id="SignalP"/>
    </source>
</evidence>
<accession>A0ABV7HL78</accession>
<name>A0ABV7HL78_9GAMM</name>
<feature type="signal peptide" evidence="1">
    <location>
        <begin position="1"/>
        <end position="33"/>
    </location>
</feature>
<keyword evidence="3" id="KW-1185">Reference proteome</keyword>